<dbReference type="EMBL" id="KX987999">
    <property type="protein sequence ID" value="AQN32545.1"/>
    <property type="molecule type" value="Genomic_DNA"/>
</dbReference>
<dbReference type="SUPFAM" id="SSF52833">
    <property type="entry name" value="Thioredoxin-like"/>
    <property type="match status" value="1"/>
</dbReference>
<reference evidence="2 3" key="1">
    <citation type="submission" date="2016-10" db="EMBL/GenBank/DDBJ databases">
        <title>Complete Genome Sequence of Bacillus Phage BCP12.</title>
        <authorList>
            <person name="Ghosh K."/>
            <person name="Kim K.-P."/>
        </authorList>
    </citation>
    <scope>NUCLEOTIDE SEQUENCE [LARGE SCALE GENOMIC DNA]</scope>
</reference>
<dbReference type="Proteomes" id="UP000246806">
    <property type="component" value="Genome"/>
</dbReference>
<protein>
    <submittedName>
        <fullName evidence="2">Putative thioredoxin</fullName>
    </submittedName>
</protein>
<accession>A0A2S0CS66</accession>
<dbReference type="Pfam" id="PF00085">
    <property type="entry name" value="Thioredoxin"/>
    <property type="match status" value="1"/>
</dbReference>
<dbReference type="Gene3D" id="3.40.30.10">
    <property type="entry name" value="Glutaredoxin"/>
    <property type="match status" value="1"/>
</dbReference>
<organism evidence="2 3">
    <name type="scientific">Bacillus phage BCP12</name>
    <dbReference type="NCBI Taxonomy" id="1913122"/>
    <lineage>
        <taxon>Viruses</taxon>
        <taxon>Duplodnaviria</taxon>
        <taxon>Heunggongvirae</taxon>
        <taxon>Uroviricota</taxon>
        <taxon>Caudoviricetes</taxon>
        <taxon>Herelleviridae</taxon>
        <taxon>Bastillevirinae</taxon>
        <taxon>Tsarbombavirus</taxon>
        <taxon>Tsarbombavirus BCP78</taxon>
    </lineage>
</organism>
<name>A0A2S0CS66_9CAUD</name>
<feature type="domain" description="Thioredoxin" evidence="1">
    <location>
        <begin position="3"/>
        <end position="76"/>
    </location>
</feature>
<dbReference type="InterPro" id="IPR013766">
    <property type="entry name" value="Thioredoxin_domain"/>
</dbReference>
<evidence type="ECO:0000259" key="1">
    <source>
        <dbReference type="Pfam" id="PF00085"/>
    </source>
</evidence>
<sequence length="82" mass="9332">MQIIKFENEGCNPCKSVGEYLDRAVKEYRVIDAFKEPREAAKFDIGSVPTVILLDDNDVEVKRSVGFKPEELEEIVELLEGE</sequence>
<evidence type="ECO:0000313" key="3">
    <source>
        <dbReference type="Proteomes" id="UP000246806"/>
    </source>
</evidence>
<proteinExistence type="predicted"/>
<dbReference type="InterPro" id="IPR036249">
    <property type="entry name" value="Thioredoxin-like_sf"/>
</dbReference>
<gene>
    <name evidence="2" type="ORF">BCP12_133</name>
</gene>
<evidence type="ECO:0000313" key="2">
    <source>
        <dbReference type="EMBL" id="AQN32545.1"/>
    </source>
</evidence>
<dbReference type="CDD" id="cd02947">
    <property type="entry name" value="TRX_family"/>
    <property type="match status" value="1"/>
</dbReference>